<feature type="transmembrane region" description="Helical" evidence="8">
    <location>
        <begin position="59"/>
        <end position="78"/>
    </location>
</feature>
<comment type="pathway">
    <text evidence="8">Cell wall biogenesis; peptidoglycan biosynthesis.</text>
</comment>
<evidence type="ECO:0000256" key="3">
    <source>
        <dbReference type="ARBA" id="ARBA00022692"/>
    </source>
</evidence>
<feature type="transmembrane region" description="Helical" evidence="8">
    <location>
        <begin position="136"/>
        <end position="158"/>
    </location>
</feature>
<feature type="transmembrane region" description="Helical" evidence="8">
    <location>
        <begin position="243"/>
        <end position="263"/>
    </location>
</feature>
<evidence type="ECO:0000256" key="2">
    <source>
        <dbReference type="ARBA" id="ARBA00022475"/>
    </source>
</evidence>
<dbReference type="PIRSF" id="PIRSF002869">
    <property type="entry name" value="MviN"/>
    <property type="match status" value="1"/>
</dbReference>
<feature type="transmembrane region" description="Helical" evidence="8">
    <location>
        <begin position="275"/>
        <end position="297"/>
    </location>
</feature>
<evidence type="ECO:0000256" key="4">
    <source>
        <dbReference type="ARBA" id="ARBA00022960"/>
    </source>
</evidence>
<feature type="transmembrane region" description="Helical" evidence="8">
    <location>
        <begin position="98"/>
        <end position="116"/>
    </location>
</feature>
<feature type="transmembrane region" description="Helical" evidence="8">
    <location>
        <begin position="193"/>
        <end position="215"/>
    </location>
</feature>
<feature type="transmembrane region" description="Helical" evidence="8">
    <location>
        <begin position="317"/>
        <end position="338"/>
    </location>
</feature>
<dbReference type="GO" id="GO:0005886">
    <property type="term" value="C:plasma membrane"/>
    <property type="evidence" value="ECO:0007669"/>
    <property type="project" value="UniProtKB-SubCell"/>
</dbReference>
<dbReference type="GO" id="GO:0071555">
    <property type="term" value="P:cell wall organization"/>
    <property type="evidence" value="ECO:0007669"/>
    <property type="project" value="UniProtKB-UniRule"/>
</dbReference>
<comment type="function">
    <text evidence="8 9">Involved in peptidoglycan biosynthesis. Transports lipid-linked peptidoglycan precursors from the inner to the outer leaflet of the cytoplasmic membrane.</text>
</comment>
<evidence type="ECO:0000313" key="10">
    <source>
        <dbReference type="EMBL" id="PJA46020.1"/>
    </source>
</evidence>
<dbReference type="GO" id="GO:0015648">
    <property type="term" value="F:lipid-linked peptidoglycan transporter activity"/>
    <property type="evidence" value="ECO:0007669"/>
    <property type="project" value="UniProtKB-UniRule"/>
</dbReference>
<dbReference type="InterPro" id="IPR004268">
    <property type="entry name" value="MurJ"/>
</dbReference>
<keyword evidence="2 8" id="KW-1003">Cell membrane</keyword>
<protein>
    <recommendedName>
        <fullName evidence="8">Probable lipid II flippase MurJ</fullName>
    </recommendedName>
</protein>
<keyword evidence="8 9" id="KW-0961">Cell wall biogenesis/degradation</keyword>
<dbReference type="GO" id="GO:0034204">
    <property type="term" value="P:lipid translocation"/>
    <property type="evidence" value="ECO:0007669"/>
    <property type="project" value="TreeGrafter"/>
</dbReference>
<comment type="similarity">
    <text evidence="8 9">Belongs to the MurJ/MviN family.</text>
</comment>
<evidence type="ECO:0000313" key="11">
    <source>
        <dbReference type="Proteomes" id="UP000229385"/>
    </source>
</evidence>
<proteinExistence type="inferred from homology"/>
<evidence type="ECO:0000256" key="9">
    <source>
        <dbReference type="PIRNR" id="PIRNR002869"/>
    </source>
</evidence>
<accession>A0A2M7XDR0</accession>
<feature type="transmembrane region" description="Helical" evidence="8">
    <location>
        <begin position="165"/>
        <end position="187"/>
    </location>
</feature>
<keyword evidence="6 8" id="KW-1133">Transmembrane helix</keyword>
<evidence type="ECO:0000256" key="7">
    <source>
        <dbReference type="ARBA" id="ARBA00023136"/>
    </source>
</evidence>
<dbReference type="Pfam" id="PF03023">
    <property type="entry name" value="MurJ"/>
    <property type="match status" value="1"/>
</dbReference>
<dbReference type="UniPathway" id="UPA00219"/>
<keyword evidence="4 8" id="KW-0133">Cell shape</keyword>
<evidence type="ECO:0000256" key="1">
    <source>
        <dbReference type="ARBA" id="ARBA00004651"/>
    </source>
</evidence>
<keyword evidence="5 8" id="KW-0573">Peptidoglycan synthesis</keyword>
<dbReference type="EMBL" id="PFWU01000012">
    <property type="protein sequence ID" value="PJA46020.1"/>
    <property type="molecule type" value="Genomic_DNA"/>
</dbReference>
<keyword evidence="3 8" id="KW-0812">Transmembrane</keyword>
<feature type="transmembrane region" description="Helical" evidence="8">
    <location>
        <begin position="482"/>
        <end position="502"/>
    </location>
</feature>
<dbReference type="PRINTS" id="PR01806">
    <property type="entry name" value="VIRFACTRMVIN"/>
</dbReference>
<keyword evidence="8 9" id="KW-0813">Transport</keyword>
<dbReference type="InterPro" id="IPR051050">
    <property type="entry name" value="Lipid_II_flippase_MurJ/MviN"/>
</dbReference>
<evidence type="ECO:0000256" key="6">
    <source>
        <dbReference type="ARBA" id="ARBA00022989"/>
    </source>
</evidence>
<dbReference type="GO" id="GO:0008360">
    <property type="term" value="P:regulation of cell shape"/>
    <property type="evidence" value="ECO:0007669"/>
    <property type="project" value="UniProtKB-UniRule"/>
</dbReference>
<evidence type="ECO:0000256" key="5">
    <source>
        <dbReference type="ARBA" id="ARBA00022984"/>
    </source>
</evidence>
<dbReference type="Proteomes" id="UP000229385">
    <property type="component" value="Unassembled WGS sequence"/>
</dbReference>
<name>A0A2M7XDR0_9BACT</name>
<feature type="transmembrane region" description="Helical" evidence="8">
    <location>
        <begin position="389"/>
        <end position="407"/>
    </location>
</feature>
<dbReference type="HAMAP" id="MF_02078">
    <property type="entry name" value="MurJ_MviN"/>
    <property type="match status" value="1"/>
</dbReference>
<keyword evidence="7 8" id="KW-0472">Membrane</keyword>
<organism evidence="10 11">
    <name type="scientific">Candidatus Uhrbacteria bacterium CG_4_9_14_3_um_filter_50_9</name>
    <dbReference type="NCBI Taxonomy" id="1975035"/>
    <lineage>
        <taxon>Bacteria</taxon>
        <taxon>Candidatus Uhriibacteriota</taxon>
    </lineage>
</organism>
<comment type="caution">
    <text evidence="10">The sequence shown here is derived from an EMBL/GenBank/DDBJ whole genome shotgun (WGS) entry which is preliminary data.</text>
</comment>
<feature type="transmembrane region" description="Helical" evidence="8">
    <location>
        <begin position="350"/>
        <end position="377"/>
    </location>
</feature>
<gene>
    <name evidence="10" type="primary">mviN</name>
    <name evidence="8" type="synonym">murJ</name>
    <name evidence="10" type="ORF">CO174_00955</name>
</gene>
<evidence type="ECO:0000256" key="8">
    <source>
        <dbReference type="HAMAP-Rule" id="MF_02078"/>
    </source>
</evidence>
<dbReference type="GO" id="GO:0009252">
    <property type="term" value="P:peptidoglycan biosynthetic process"/>
    <property type="evidence" value="ECO:0007669"/>
    <property type="project" value="UniProtKB-UniRule"/>
</dbReference>
<dbReference type="PANTHER" id="PTHR47019:SF1">
    <property type="entry name" value="LIPID II FLIPPASE MURJ"/>
    <property type="match status" value="1"/>
</dbReference>
<sequence>MIRLFNKESKTIVGAATIVGVLSFASRLVGLVRDRILAGTFGAGDQLDVYYAAFKIPDFLFSLIVVGALSASFIPLFIKQYNNVVSKRGAWRFTNNIVHALGGFMLVISILIAVFAEPLASVIAPGFPAFKQSDVASFMRVMVIGQVFLAVSMVFGSVLQGLRRFFLYALAPIFYNIGIIIGALVFVEWLGPIGLAWGVVLGAVLHLCVQVFGVFDVGYRYEYQFSVRGPDTKEMLRLTGPRLLGIATTQILFLILSILASTLSTGSVTIFQFAYNIQFFAVGIIGVSYAVAVFPSLSDHAEKEETSAFIETLSSTIRQVVFLLIPLMILFLILRAQIVRVVVGAGEFDWAATIATADTLAFFALTFIPQALVFILARGYYALHDTVTPLMAAFVGALFGIMGAFLFSNGFDVIGLGMAYALASVVNALLLWIPLRQRLGTLSESEMIPDFLKMFAAGIVCALIMQSLKPVAISIISLDTFLGVFAQGLFAGGFGLIGYVVVSKWLRVNELDVLIAAVKRKVLKKSKPEETLSQTT</sequence>
<dbReference type="NCBIfam" id="TIGR01695">
    <property type="entry name" value="murJ_mviN"/>
    <property type="match status" value="1"/>
</dbReference>
<reference evidence="11" key="1">
    <citation type="submission" date="2017-09" db="EMBL/GenBank/DDBJ databases">
        <title>Depth-based differentiation of microbial function through sediment-hosted aquifers and enrichment of novel symbionts in the deep terrestrial subsurface.</title>
        <authorList>
            <person name="Probst A.J."/>
            <person name="Ladd B."/>
            <person name="Jarett J.K."/>
            <person name="Geller-Mcgrath D.E."/>
            <person name="Sieber C.M.K."/>
            <person name="Emerson J.B."/>
            <person name="Anantharaman K."/>
            <person name="Thomas B.C."/>
            <person name="Malmstrom R."/>
            <person name="Stieglmeier M."/>
            <person name="Klingl A."/>
            <person name="Woyke T."/>
            <person name="Ryan C.M."/>
            <person name="Banfield J.F."/>
        </authorList>
    </citation>
    <scope>NUCLEOTIDE SEQUENCE [LARGE SCALE GENOMIC DNA]</scope>
</reference>
<feature type="transmembrane region" description="Helical" evidence="8">
    <location>
        <begin position="12"/>
        <end position="32"/>
    </location>
</feature>
<comment type="subcellular location">
    <subcellularLocation>
        <location evidence="1 8">Cell membrane</location>
        <topology evidence="1 8">Multi-pass membrane protein</topology>
    </subcellularLocation>
</comment>
<feature type="transmembrane region" description="Helical" evidence="8">
    <location>
        <begin position="454"/>
        <end position="476"/>
    </location>
</feature>
<dbReference type="AlphaFoldDB" id="A0A2M7XDR0"/>
<dbReference type="CDD" id="cd13123">
    <property type="entry name" value="MATE_MurJ_like"/>
    <property type="match status" value="1"/>
</dbReference>
<dbReference type="PANTHER" id="PTHR47019">
    <property type="entry name" value="LIPID II FLIPPASE MURJ"/>
    <property type="match status" value="1"/>
</dbReference>
<feature type="transmembrane region" description="Helical" evidence="8">
    <location>
        <begin position="413"/>
        <end position="433"/>
    </location>
</feature>